<evidence type="ECO:0000256" key="5">
    <source>
        <dbReference type="PIRSR" id="PIRSR001430-1"/>
    </source>
</evidence>
<dbReference type="OrthoDB" id="9811823at2"/>
<comment type="catalytic activity">
    <reaction evidence="4 7">
        <text>uridine(38/39/40) in tRNA = pseudouridine(38/39/40) in tRNA</text>
        <dbReference type="Rhea" id="RHEA:22376"/>
        <dbReference type="Rhea" id="RHEA-COMP:10085"/>
        <dbReference type="Rhea" id="RHEA-COMP:10087"/>
        <dbReference type="ChEBI" id="CHEBI:65314"/>
        <dbReference type="ChEBI" id="CHEBI:65315"/>
        <dbReference type="EC" id="5.4.99.12"/>
    </reaction>
</comment>
<dbReference type="Proteomes" id="UP000320390">
    <property type="component" value="Chromosome"/>
</dbReference>
<dbReference type="InterPro" id="IPR001406">
    <property type="entry name" value="PsdUridine_synth_TruA"/>
</dbReference>
<name>A0A518EZH7_9BACT</name>
<dbReference type="Gene3D" id="3.30.70.580">
    <property type="entry name" value="Pseudouridine synthase I, catalytic domain, N-terminal subdomain"/>
    <property type="match status" value="1"/>
</dbReference>
<dbReference type="NCBIfam" id="TIGR00071">
    <property type="entry name" value="hisT_truA"/>
    <property type="match status" value="1"/>
</dbReference>
<feature type="binding site" evidence="4 6">
    <location>
        <position position="127"/>
    </location>
    <ligand>
        <name>substrate</name>
    </ligand>
</feature>
<proteinExistence type="inferred from homology"/>
<keyword evidence="10" id="KW-1185">Reference proteome</keyword>
<dbReference type="SUPFAM" id="SSF55120">
    <property type="entry name" value="Pseudouridine synthase"/>
    <property type="match status" value="1"/>
</dbReference>
<reference evidence="9 10" key="1">
    <citation type="submission" date="2019-02" db="EMBL/GenBank/DDBJ databases">
        <title>Deep-cultivation of Planctomycetes and their phenomic and genomic characterization uncovers novel biology.</title>
        <authorList>
            <person name="Wiegand S."/>
            <person name="Jogler M."/>
            <person name="Boedeker C."/>
            <person name="Pinto D."/>
            <person name="Vollmers J."/>
            <person name="Rivas-Marin E."/>
            <person name="Kohn T."/>
            <person name="Peeters S.H."/>
            <person name="Heuer A."/>
            <person name="Rast P."/>
            <person name="Oberbeckmann S."/>
            <person name="Bunk B."/>
            <person name="Jeske O."/>
            <person name="Meyerdierks A."/>
            <person name="Storesund J.E."/>
            <person name="Kallscheuer N."/>
            <person name="Luecker S."/>
            <person name="Lage O.M."/>
            <person name="Pohl T."/>
            <person name="Merkel B.J."/>
            <person name="Hornburger P."/>
            <person name="Mueller R.-W."/>
            <person name="Bruemmer F."/>
            <person name="Labrenz M."/>
            <person name="Spormann A.M."/>
            <person name="Op den Camp H."/>
            <person name="Overmann J."/>
            <person name="Amann R."/>
            <person name="Jetten M.S.M."/>
            <person name="Mascher T."/>
            <person name="Medema M.H."/>
            <person name="Devos D.P."/>
            <person name="Kaster A.-K."/>
            <person name="Ovreas L."/>
            <person name="Rohde M."/>
            <person name="Galperin M.Y."/>
            <person name="Jogler C."/>
        </authorList>
    </citation>
    <scope>NUCLEOTIDE SEQUENCE [LARGE SCALE GENOMIC DNA]</scope>
    <source>
        <strain evidence="9 10">Poly30</strain>
    </source>
</reference>
<feature type="domain" description="Pseudouridine synthase I TruA alpha/beta" evidence="8">
    <location>
        <begin position="160"/>
        <end position="262"/>
    </location>
</feature>
<dbReference type="PANTHER" id="PTHR11142:SF0">
    <property type="entry name" value="TRNA PSEUDOURIDINE SYNTHASE-LIKE 1"/>
    <property type="match status" value="1"/>
</dbReference>
<dbReference type="RefSeq" id="WP_145203946.1">
    <property type="nucleotide sequence ID" value="NZ_CP036434.1"/>
</dbReference>
<evidence type="ECO:0000256" key="7">
    <source>
        <dbReference type="RuleBase" id="RU003792"/>
    </source>
</evidence>
<evidence type="ECO:0000313" key="9">
    <source>
        <dbReference type="EMBL" id="QDV09493.1"/>
    </source>
</evidence>
<evidence type="ECO:0000256" key="2">
    <source>
        <dbReference type="ARBA" id="ARBA00022694"/>
    </source>
</evidence>
<dbReference type="GO" id="GO:0031119">
    <property type="term" value="P:tRNA pseudouridine synthesis"/>
    <property type="evidence" value="ECO:0007669"/>
    <property type="project" value="UniProtKB-UniRule"/>
</dbReference>
<dbReference type="CDD" id="cd02570">
    <property type="entry name" value="PseudoU_synth_EcTruA"/>
    <property type="match status" value="1"/>
</dbReference>
<dbReference type="InterPro" id="IPR020094">
    <property type="entry name" value="TruA/RsuA/RluB/E/F_N"/>
</dbReference>
<dbReference type="InterPro" id="IPR020095">
    <property type="entry name" value="PsdUridine_synth_TruA_C"/>
</dbReference>
<dbReference type="EMBL" id="CP036434">
    <property type="protein sequence ID" value="QDV09493.1"/>
    <property type="molecule type" value="Genomic_DNA"/>
</dbReference>
<dbReference type="EC" id="5.4.99.12" evidence="4"/>
<comment type="function">
    <text evidence="4">Formation of pseudouridine at positions 38, 39 and 40 in the anticodon stem and loop of transfer RNAs.</text>
</comment>
<dbReference type="PANTHER" id="PTHR11142">
    <property type="entry name" value="PSEUDOURIDYLATE SYNTHASE"/>
    <property type="match status" value="1"/>
</dbReference>
<evidence type="ECO:0000256" key="3">
    <source>
        <dbReference type="ARBA" id="ARBA00023235"/>
    </source>
</evidence>
<evidence type="ECO:0000256" key="1">
    <source>
        <dbReference type="ARBA" id="ARBA00009375"/>
    </source>
</evidence>
<evidence type="ECO:0000313" key="10">
    <source>
        <dbReference type="Proteomes" id="UP000320390"/>
    </source>
</evidence>
<evidence type="ECO:0000259" key="8">
    <source>
        <dbReference type="Pfam" id="PF01416"/>
    </source>
</evidence>
<organism evidence="9 10">
    <name type="scientific">Saltatorellus ferox</name>
    <dbReference type="NCBI Taxonomy" id="2528018"/>
    <lineage>
        <taxon>Bacteria</taxon>
        <taxon>Pseudomonadati</taxon>
        <taxon>Planctomycetota</taxon>
        <taxon>Planctomycetia</taxon>
        <taxon>Planctomycetia incertae sedis</taxon>
        <taxon>Saltatorellus</taxon>
    </lineage>
</organism>
<feature type="active site" description="Nucleophile" evidence="4 5">
    <location>
        <position position="65"/>
    </location>
</feature>
<protein>
    <recommendedName>
        <fullName evidence="4">tRNA pseudouridine synthase A</fullName>
        <ecNumber evidence="4">5.4.99.12</ecNumber>
    </recommendedName>
    <alternativeName>
        <fullName evidence="4">tRNA pseudouridine(38-40) synthase</fullName>
    </alternativeName>
    <alternativeName>
        <fullName evidence="4">tRNA pseudouridylate synthase I</fullName>
    </alternativeName>
    <alternativeName>
        <fullName evidence="4">tRNA-uridine isomerase I</fullName>
    </alternativeName>
</protein>
<dbReference type="AlphaFoldDB" id="A0A518EZH7"/>
<evidence type="ECO:0000256" key="4">
    <source>
        <dbReference type="HAMAP-Rule" id="MF_00171"/>
    </source>
</evidence>
<sequence>MKGPKEGDHGEAELRNTALLLSYDGRPFHGWQRLRDQETVQGTLEEAIAEVFDVPSVVAGSGRTDRGAHAVGQVASTRLPLGLPSEEVVRQLNEYLQETVDGAIIVENAANVPEDFHALHSCTGKTYRYAIWLNDELPPEYERRVWHVHGDLDLGAMAEAVPLFEGEHDFASFASKSNFDRQGTVRWLSQSSMFSEGPVIEMVFTGNGFLYKMVRNLVRAVVRVGEGRSSVDELASILKAKDRRKAPGSAPASGLYLDEVYYAPPVFPDEASRR</sequence>
<evidence type="ECO:0000256" key="6">
    <source>
        <dbReference type="PIRSR" id="PIRSR001430-2"/>
    </source>
</evidence>
<dbReference type="GO" id="GO:0003723">
    <property type="term" value="F:RNA binding"/>
    <property type="evidence" value="ECO:0007669"/>
    <property type="project" value="InterPro"/>
</dbReference>
<dbReference type="GO" id="GO:0160147">
    <property type="term" value="F:tRNA pseudouridine(38-40) synthase activity"/>
    <property type="evidence" value="ECO:0007669"/>
    <property type="project" value="UniProtKB-EC"/>
</dbReference>
<comment type="similarity">
    <text evidence="1 4 7">Belongs to the tRNA pseudouridine synthase TruA family.</text>
</comment>
<accession>A0A518EZH7</accession>
<comment type="subunit">
    <text evidence="4">Homodimer.</text>
</comment>
<dbReference type="Pfam" id="PF01416">
    <property type="entry name" value="PseudoU_synth_1"/>
    <property type="match status" value="1"/>
</dbReference>
<dbReference type="InterPro" id="IPR020103">
    <property type="entry name" value="PsdUridine_synth_cat_dom_sf"/>
</dbReference>
<keyword evidence="3 4" id="KW-0413">Isomerase</keyword>
<dbReference type="HAMAP" id="MF_00171">
    <property type="entry name" value="TruA"/>
    <property type="match status" value="1"/>
</dbReference>
<gene>
    <name evidence="9" type="primary">truA_2</name>
    <name evidence="4" type="synonym">truA</name>
    <name evidence="9" type="ORF">Poly30_50510</name>
</gene>
<dbReference type="Gene3D" id="3.30.70.660">
    <property type="entry name" value="Pseudouridine synthase I, catalytic domain, C-terminal subdomain"/>
    <property type="match status" value="1"/>
</dbReference>
<dbReference type="InterPro" id="IPR020097">
    <property type="entry name" value="PsdUridine_synth_TruA_a/b_dom"/>
</dbReference>
<keyword evidence="2 4" id="KW-0819">tRNA processing</keyword>
<comment type="caution">
    <text evidence="4">Lacks conserved residue(s) required for the propagation of feature annotation.</text>
</comment>
<dbReference type="PIRSF" id="PIRSF001430">
    <property type="entry name" value="tRNA_psdUrid_synth"/>
    <property type="match status" value="1"/>
</dbReference>